<keyword evidence="2 4" id="KW-0378">Hydrolase</keyword>
<comment type="function">
    <text evidence="4">Has nucleotide phosphatase activity towards ATP, GTP, CTP, TTP and UTP. May hydrolyze nucleoside diphosphates with lower efficiency.</text>
</comment>
<name>U3T919_9CREN</name>
<proteinExistence type="inferred from homology"/>
<dbReference type="Pfam" id="PF03266">
    <property type="entry name" value="NTPase_1"/>
    <property type="match status" value="1"/>
</dbReference>
<dbReference type="CDD" id="cd19482">
    <property type="entry name" value="RecA-like_Thep1"/>
    <property type="match status" value="1"/>
</dbReference>
<feature type="binding site" evidence="4">
    <location>
        <begin position="122"/>
        <end position="129"/>
    </location>
    <ligand>
        <name>ATP</name>
        <dbReference type="ChEBI" id="CHEBI:30616"/>
    </ligand>
</feature>
<feature type="binding site" evidence="4">
    <location>
        <begin position="24"/>
        <end position="31"/>
    </location>
    <ligand>
        <name>ATP</name>
        <dbReference type="ChEBI" id="CHEBI:30616"/>
    </ligand>
</feature>
<dbReference type="HAMAP" id="MF_00796">
    <property type="entry name" value="NTPase_1"/>
    <property type="match status" value="1"/>
</dbReference>
<evidence type="ECO:0000256" key="2">
    <source>
        <dbReference type="ARBA" id="ARBA00022801"/>
    </source>
</evidence>
<organism evidence="5 6">
    <name type="scientific">Aeropyrum camini SY1 = JCM 12091</name>
    <dbReference type="NCBI Taxonomy" id="1198449"/>
    <lineage>
        <taxon>Archaea</taxon>
        <taxon>Thermoproteota</taxon>
        <taxon>Thermoprotei</taxon>
        <taxon>Desulfurococcales</taxon>
        <taxon>Desulfurococcaceae</taxon>
        <taxon>Aeropyrum</taxon>
    </lineage>
</organism>
<gene>
    <name evidence="5" type="ORF">ACAM_0548</name>
</gene>
<dbReference type="STRING" id="1198449.ACAM_0548"/>
<dbReference type="AlphaFoldDB" id="U3T919"/>
<dbReference type="eggNOG" id="arCOG01034">
    <property type="taxonomic scope" value="Archaea"/>
</dbReference>
<keyword evidence="5" id="KW-0808">Transferase</keyword>
<dbReference type="KEGG" id="acj:ACAM_0548"/>
<reference evidence="5 6" key="1">
    <citation type="journal article" date="2013" name="Appl. Environ. Microbiol.">
        <title>Variation of the Virus-Related Elements within Syntenic Genomes of the Hyperthermophilic Archaeon Aeropyrum.</title>
        <authorList>
            <person name="Daifuku T."/>
            <person name="Yoshida T."/>
            <person name="Kitamura T."/>
            <person name="Kawaichi S."/>
            <person name="Inoue T."/>
            <person name="Nomura K."/>
            <person name="Yoshida Y."/>
            <person name="Kuno S."/>
            <person name="Sako Y."/>
        </authorList>
    </citation>
    <scope>NUCLEOTIDE SEQUENCE [LARGE SCALE GENOMIC DNA]</scope>
    <source>
        <strain evidence="5 6">SY1</strain>
    </source>
</reference>
<comment type="catalytic activity">
    <reaction evidence="4">
        <text>a ribonucleoside 5'-triphosphate + H2O = a ribonucleoside 5'-diphosphate + phosphate + H(+)</text>
        <dbReference type="Rhea" id="RHEA:23680"/>
        <dbReference type="ChEBI" id="CHEBI:15377"/>
        <dbReference type="ChEBI" id="CHEBI:15378"/>
        <dbReference type="ChEBI" id="CHEBI:43474"/>
        <dbReference type="ChEBI" id="CHEBI:57930"/>
        <dbReference type="ChEBI" id="CHEBI:61557"/>
        <dbReference type="EC" id="3.6.1.15"/>
    </reaction>
</comment>
<dbReference type="GO" id="GO:0005524">
    <property type="term" value="F:ATP binding"/>
    <property type="evidence" value="ECO:0007669"/>
    <property type="project" value="UniProtKB-UniRule"/>
</dbReference>
<dbReference type="EMBL" id="AP012489">
    <property type="protein sequence ID" value="BAN90017.1"/>
    <property type="molecule type" value="Genomic_DNA"/>
</dbReference>
<sequence length="215" mass="23277">MQSRGEFNRVLGCVKSRRSLHITGPPGSGKSTFVERLAEALRGRGCRLGGFTAPEVRRGGRRVAFKIVDIASGEEAYLAVADERLVAPGGRRARHGRYVVLVEEAWRVMYSSLRAALASADVIVVDEVGPMELAVPGFREALVEVLRSGKPVVTVFHRRLRSLDPGLYKLLERGCIVWLDEGNRGYLTGLAGEIADALSSEACSDSGGQGYSIYA</sequence>
<evidence type="ECO:0000256" key="3">
    <source>
        <dbReference type="ARBA" id="ARBA00022840"/>
    </source>
</evidence>
<dbReference type="GO" id="GO:0017111">
    <property type="term" value="F:ribonucleoside triphosphate phosphatase activity"/>
    <property type="evidence" value="ECO:0007669"/>
    <property type="project" value="UniProtKB-UniRule"/>
</dbReference>
<evidence type="ECO:0000256" key="1">
    <source>
        <dbReference type="ARBA" id="ARBA00022741"/>
    </source>
</evidence>
<dbReference type="PANTHER" id="PTHR43146:SF1">
    <property type="entry name" value="CANCER-RELATED NUCLEOSIDE-TRIPHOSPHATASE"/>
    <property type="match status" value="1"/>
</dbReference>
<keyword evidence="3 4" id="KW-0067">ATP-binding</keyword>
<keyword evidence="5" id="KW-0418">Kinase</keyword>
<keyword evidence="6" id="KW-1185">Reference proteome</keyword>
<evidence type="ECO:0000313" key="6">
    <source>
        <dbReference type="Proteomes" id="UP000016887"/>
    </source>
</evidence>
<protein>
    <recommendedName>
        <fullName evidence="4">Nucleoside-triphosphatase ACAM_0548</fullName>
        <shortName evidence="4">NTPase</shortName>
        <ecNumber evidence="4">3.6.1.15</ecNumber>
    </recommendedName>
    <alternativeName>
        <fullName evidence="4">Nucleoside triphosphate phosphohydrolase</fullName>
    </alternativeName>
</protein>
<dbReference type="InterPro" id="IPR027417">
    <property type="entry name" value="P-loop_NTPase"/>
</dbReference>
<evidence type="ECO:0000313" key="5">
    <source>
        <dbReference type="EMBL" id="BAN90017.1"/>
    </source>
</evidence>
<dbReference type="InterPro" id="IPR004948">
    <property type="entry name" value="Nuc-triphosphatase_THEP1"/>
</dbReference>
<evidence type="ECO:0000256" key="4">
    <source>
        <dbReference type="HAMAP-Rule" id="MF_00796"/>
    </source>
</evidence>
<dbReference type="PANTHER" id="PTHR43146">
    <property type="entry name" value="CANCER-RELATED NUCLEOSIDE-TRIPHOSPHATASE"/>
    <property type="match status" value="1"/>
</dbReference>
<dbReference type="SUPFAM" id="SSF52540">
    <property type="entry name" value="P-loop containing nucleoside triphosphate hydrolases"/>
    <property type="match status" value="1"/>
</dbReference>
<dbReference type="Gene3D" id="3.40.50.300">
    <property type="entry name" value="P-loop containing nucleotide triphosphate hydrolases"/>
    <property type="match status" value="1"/>
</dbReference>
<comment type="similarity">
    <text evidence="4">Belongs to the THEP1 NTPase family.</text>
</comment>
<dbReference type="EC" id="3.6.1.15" evidence="4"/>
<accession>U3T919</accession>
<dbReference type="Proteomes" id="UP000016887">
    <property type="component" value="Chromosome"/>
</dbReference>
<keyword evidence="1 4" id="KW-0547">Nucleotide-binding</keyword>
<dbReference type="GO" id="GO:0016301">
    <property type="term" value="F:kinase activity"/>
    <property type="evidence" value="ECO:0007669"/>
    <property type="project" value="UniProtKB-KW"/>
</dbReference>